<comment type="caution">
    <text evidence="2">The sequence shown here is derived from an EMBL/GenBank/DDBJ whole genome shotgun (WGS) entry which is preliminary data.</text>
</comment>
<dbReference type="GO" id="GO:0016746">
    <property type="term" value="F:acyltransferase activity"/>
    <property type="evidence" value="ECO:0007669"/>
    <property type="project" value="UniProtKB-KW"/>
</dbReference>
<dbReference type="CDD" id="cd07989">
    <property type="entry name" value="LPLAT_AGPAT-like"/>
    <property type="match status" value="1"/>
</dbReference>
<dbReference type="InterPro" id="IPR002123">
    <property type="entry name" value="Plipid/glycerol_acylTrfase"/>
</dbReference>
<protein>
    <submittedName>
        <fullName evidence="2">Lysophospholipid acyltransferase family protein</fullName>
    </submittedName>
</protein>
<dbReference type="Proteomes" id="UP001597191">
    <property type="component" value="Unassembled WGS sequence"/>
</dbReference>
<proteinExistence type="predicted"/>
<keyword evidence="2" id="KW-0808">Transferase</keyword>
<name>A0ABW4BKT6_9LACO</name>
<evidence type="ECO:0000259" key="1">
    <source>
        <dbReference type="SMART" id="SM00563"/>
    </source>
</evidence>
<organism evidence="2 3">
    <name type="scientific">Lapidilactobacillus gannanensis</name>
    <dbReference type="NCBI Taxonomy" id="2486002"/>
    <lineage>
        <taxon>Bacteria</taxon>
        <taxon>Bacillati</taxon>
        <taxon>Bacillota</taxon>
        <taxon>Bacilli</taxon>
        <taxon>Lactobacillales</taxon>
        <taxon>Lactobacillaceae</taxon>
        <taxon>Lapidilactobacillus</taxon>
    </lineage>
</organism>
<keyword evidence="3" id="KW-1185">Reference proteome</keyword>
<feature type="domain" description="Phospholipid/glycerol acyltransferase" evidence="1">
    <location>
        <begin position="92"/>
        <end position="212"/>
    </location>
</feature>
<reference evidence="3" key="1">
    <citation type="journal article" date="2019" name="Int. J. Syst. Evol. Microbiol.">
        <title>The Global Catalogue of Microorganisms (GCM) 10K type strain sequencing project: providing services to taxonomists for standard genome sequencing and annotation.</title>
        <authorList>
            <consortium name="The Broad Institute Genomics Platform"/>
            <consortium name="The Broad Institute Genome Sequencing Center for Infectious Disease"/>
            <person name="Wu L."/>
            <person name="Ma J."/>
        </authorList>
    </citation>
    <scope>NUCLEOTIDE SEQUENCE [LARGE SCALE GENOMIC DNA]</scope>
    <source>
        <strain evidence="3">CCM 8937</strain>
    </source>
</reference>
<keyword evidence="2" id="KW-0012">Acyltransferase</keyword>
<dbReference type="SMART" id="SM00563">
    <property type="entry name" value="PlsC"/>
    <property type="match status" value="1"/>
</dbReference>
<evidence type="ECO:0000313" key="3">
    <source>
        <dbReference type="Proteomes" id="UP001597191"/>
    </source>
</evidence>
<evidence type="ECO:0000313" key="2">
    <source>
        <dbReference type="EMBL" id="MFD1410847.1"/>
    </source>
</evidence>
<dbReference type="Pfam" id="PF01553">
    <property type="entry name" value="Acyltransferase"/>
    <property type="match status" value="1"/>
</dbReference>
<dbReference type="RefSeq" id="WP_125648055.1">
    <property type="nucleotide sequence ID" value="NZ_JBHTOH010000025.1"/>
</dbReference>
<dbReference type="EMBL" id="JBHTOH010000025">
    <property type="protein sequence ID" value="MFD1410847.1"/>
    <property type="molecule type" value="Genomic_DNA"/>
</dbReference>
<sequence>MIIGGSKKAVVANIEQSVATKQFNAKVEVGDPELSPREEQTLLQDHLVATTHLNYRFKNVLARSLMRLSTDYLNRHTKIVGAENLRHFKGGAIVTSNHFNPLENTAIRKMVQKVRHRRLYIVSQPTNLKMTGFIGFMMNYDDILPIGHGMNYMGKTFPNLLASKLQQGNFVLIYPEQEMWFNYRKPRPPKRGAYYYAAKLQQPILSCFVTMTTEPKMDNDEFQQVQYTVHILPLIYPDPAKSVAANSEAMMAQDYRQKVAAYEQAYGVKMNPEFQPGDIAGWRG</sequence>
<accession>A0ABW4BKT6</accession>
<dbReference type="SUPFAM" id="SSF69593">
    <property type="entry name" value="Glycerol-3-phosphate (1)-acyltransferase"/>
    <property type="match status" value="1"/>
</dbReference>
<gene>
    <name evidence="2" type="ORF">ACFQ4R_04350</name>
</gene>